<evidence type="ECO:0000313" key="11">
    <source>
        <dbReference type="Proteomes" id="UP000199643"/>
    </source>
</evidence>
<evidence type="ECO:0000259" key="9">
    <source>
        <dbReference type="Pfam" id="PF07715"/>
    </source>
</evidence>
<keyword evidence="11" id="KW-1185">Reference proteome</keyword>
<dbReference type="NCBIfam" id="TIGR04056">
    <property type="entry name" value="OMP_RagA_SusC"/>
    <property type="match status" value="1"/>
</dbReference>
<keyword evidence="6 7" id="KW-0998">Cell outer membrane</keyword>
<dbReference type="Pfam" id="PF13715">
    <property type="entry name" value="CarbopepD_reg_2"/>
    <property type="match status" value="1"/>
</dbReference>
<dbReference type="Gene3D" id="2.40.170.20">
    <property type="entry name" value="TonB-dependent receptor, beta-barrel domain"/>
    <property type="match status" value="1"/>
</dbReference>
<feature type="domain" description="TonB-dependent receptor plug" evidence="9">
    <location>
        <begin position="116"/>
        <end position="236"/>
    </location>
</feature>
<evidence type="ECO:0000256" key="5">
    <source>
        <dbReference type="ARBA" id="ARBA00023136"/>
    </source>
</evidence>
<evidence type="ECO:0000256" key="3">
    <source>
        <dbReference type="ARBA" id="ARBA00022452"/>
    </source>
</evidence>
<accession>A0A1G7WC76</accession>
<name>A0A1G7WC76_9SPHI</name>
<keyword evidence="3 7" id="KW-1134">Transmembrane beta strand</keyword>
<dbReference type="InterPro" id="IPR023997">
    <property type="entry name" value="TonB-dep_OMP_SusC/RagA_CS"/>
</dbReference>
<keyword evidence="8" id="KW-0732">Signal</keyword>
<evidence type="ECO:0000256" key="7">
    <source>
        <dbReference type="PROSITE-ProRule" id="PRU01360"/>
    </source>
</evidence>
<proteinExistence type="inferred from homology"/>
<dbReference type="OrthoDB" id="9768177at2"/>
<evidence type="ECO:0000256" key="8">
    <source>
        <dbReference type="SAM" id="SignalP"/>
    </source>
</evidence>
<keyword evidence="2 7" id="KW-0813">Transport</keyword>
<dbReference type="NCBIfam" id="TIGR04057">
    <property type="entry name" value="SusC_RagA_signa"/>
    <property type="match status" value="1"/>
</dbReference>
<feature type="signal peptide" evidence="8">
    <location>
        <begin position="1"/>
        <end position="20"/>
    </location>
</feature>
<reference evidence="11" key="1">
    <citation type="submission" date="2016-10" db="EMBL/GenBank/DDBJ databases">
        <authorList>
            <person name="Varghese N."/>
            <person name="Submissions S."/>
        </authorList>
    </citation>
    <scope>NUCLEOTIDE SEQUENCE [LARGE SCALE GENOMIC DNA]</scope>
    <source>
        <strain evidence="11">DSM 17933</strain>
    </source>
</reference>
<dbReference type="Gene3D" id="2.60.40.1120">
    <property type="entry name" value="Carboxypeptidase-like, regulatory domain"/>
    <property type="match status" value="1"/>
</dbReference>
<dbReference type="RefSeq" id="WP_090500661.1">
    <property type="nucleotide sequence ID" value="NZ_FNCH01000009.1"/>
</dbReference>
<evidence type="ECO:0000256" key="4">
    <source>
        <dbReference type="ARBA" id="ARBA00022692"/>
    </source>
</evidence>
<dbReference type="PROSITE" id="PS52016">
    <property type="entry name" value="TONB_DEPENDENT_REC_3"/>
    <property type="match status" value="1"/>
</dbReference>
<dbReference type="Proteomes" id="UP000199643">
    <property type="component" value="Unassembled WGS sequence"/>
</dbReference>
<sequence length="1058" mass="114656">MNKKLLILLGILTCYVVSYAQTTVKGKVTDGSNVGIPGVSVLVKGSTTGSSTAGDGTYSITVPSNNATLIFKSIGFVTREVVVGERTQVDIQLLGDAKELSDVVVTALGIKRSEKSIGYAAQKIDGDALTMTKETNVIGSLAGKVAGVQVTGSSGANLGGTQKIKIRSVNSLTGGGSPLIVVDGTPITQNNFGGGENGVDYGNTSQDVNPDDIESINVLKGPAASALYGIRGQYGVLLITTKKGGKGAKMQIDISSAYTIDKIGNFLPLQNIYGVGNSQVFSKLANGQNYVNGNDESWGPKMDGTPIRKINSFYPQDPTYGQLSPFEPQPNNIKDFFETGQNINNGIFLTGGSDNSTFKIGYTNAYTKGTIPNTWLKRNNLSLSTTFDLNKKLTVGANVNYANNSGQRPTQGYQGSFTGAVQWFQRNLDINTLRNYRYADGTILNWNVNPNTAGVITNNKPSDWNNPFFDAYEVLNNDDRNRLFGDVNLSYQVLPELKISGFVRSDMFSQHITHKEPLGGRNLDNYAITKADGIDNNYEFLAQFNKNINDFSINVNAGANLYTTKFTQTSQSTVGGLSSPNTYTIAASVDRPNSSSYLRQKQVRSMYAMGSFGYKDTYFLDASIRNDISSALPSANNSYWYPSFSGSFLFSNLIQSKVLTYGKLRASYAIAGSDFDPFQTAITYAFGSPYPATSGTISSLTVPDILKNPDLKPSFANSYEAGVDLRFLNNRLGIDFTLYQQRNKNQVINLSVSGASGYETYVVNAGLIENKGLELTLTGQPVKSKLFTWDISLNYAKNKNTIKELYPGINVYQLDQNVYSSQTIFLNSSLNQSFGNLVGPGYKRDPATGEILLGADNMPISVNGVNFGSVVPNYTGGITNNFKIWKFDLGAALSFQSGGKFFSWSQMLAAKSGQSEITAALNDKGVNVREPVANGGGVKVSGISSVTGQPVTAYVDARTYYRTNLGTKFYDEWIYDASYIKIRELSLGYNFDSKILSKTPFKAIKLSAVARNPVMIWQKAPKGVDPSELSSGSSAISWIEKGELQTVRSFGLTLNVKF</sequence>
<evidence type="ECO:0000256" key="6">
    <source>
        <dbReference type="ARBA" id="ARBA00023237"/>
    </source>
</evidence>
<evidence type="ECO:0000256" key="1">
    <source>
        <dbReference type="ARBA" id="ARBA00004571"/>
    </source>
</evidence>
<comment type="similarity">
    <text evidence="7">Belongs to the TonB-dependent receptor family.</text>
</comment>
<evidence type="ECO:0000313" key="10">
    <source>
        <dbReference type="EMBL" id="SDG69484.1"/>
    </source>
</evidence>
<protein>
    <submittedName>
        <fullName evidence="10">TonB-linked outer membrane protein, SusC/RagA family</fullName>
    </submittedName>
</protein>
<dbReference type="STRING" id="405671.SAMN05421827_109188"/>
<dbReference type="AlphaFoldDB" id="A0A1G7WC76"/>
<gene>
    <name evidence="10" type="ORF">SAMN05421827_109188</name>
</gene>
<dbReference type="InterPro" id="IPR008969">
    <property type="entry name" value="CarboxyPept-like_regulatory"/>
</dbReference>
<comment type="subcellular location">
    <subcellularLocation>
        <location evidence="1 7">Cell outer membrane</location>
        <topology evidence="1 7">Multi-pass membrane protein</topology>
    </subcellularLocation>
</comment>
<keyword evidence="4 7" id="KW-0812">Transmembrane</keyword>
<dbReference type="InterPro" id="IPR037066">
    <property type="entry name" value="Plug_dom_sf"/>
</dbReference>
<dbReference type="InterPro" id="IPR012910">
    <property type="entry name" value="Plug_dom"/>
</dbReference>
<dbReference type="Gene3D" id="2.170.130.10">
    <property type="entry name" value="TonB-dependent receptor, plug domain"/>
    <property type="match status" value="1"/>
</dbReference>
<dbReference type="EMBL" id="FNCH01000009">
    <property type="protein sequence ID" value="SDG69484.1"/>
    <property type="molecule type" value="Genomic_DNA"/>
</dbReference>
<dbReference type="Pfam" id="PF07715">
    <property type="entry name" value="Plug"/>
    <property type="match status" value="1"/>
</dbReference>
<dbReference type="SUPFAM" id="SSF49464">
    <property type="entry name" value="Carboxypeptidase regulatory domain-like"/>
    <property type="match status" value="1"/>
</dbReference>
<dbReference type="InterPro" id="IPR039426">
    <property type="entry name" value="TonB-dep_rcpt-like"/>
</dbReference>
<dbReference type="InterPro" id="IPR023996">
    <property type="entry name" value="TonB-dep_OMP_SusC/RagA"/>
</dbReference>
<dbReference type="SUPFAM" id="SSF56935">
    <property type="entry name" value="Porins"/>
    <property type="match status" value="1"/>
</dbReference>
<dbReference type="InterPro" id="IPR036942">
    <property type="entry name" value="Beta-barrel_TonB_sf"/>
</dbReference>
<dbReference type="GO" id="GO:0009279">
    <property type="term" value="C:cell outer membrane"/>
    <property type="evidence" value="ECO:0007669"/>
    <property type="project" value="UniProtKB-SubCell"/>
</dbReference>
<feature type="chain" id="PRO_5011563186" evidence="8">
    <location>
        <begin position="21"/>
        <end position="1058"/>
    </location>
</feature>
<evidence type="ECO:0000256" key="2">
    <source>
        <dbReference type="ARBA" id="ARBA00022448"/>
    </source>
</evidence>
<keyword evidence="5 7" id="KW-0472">Membrane</keyword>
<organism evidence="10 11">
    <name type="scientific">Pedobacter terrae</name>
    <dbReference type="NCBI Taxonomy" id="405671"/>
    <lineage>
        <taxon>Bacteria</taxon>
        <taxon>Pseudomonadati</taxon>
        <taxon>Bacteroidota</taxon>
        <taxon>Sphingobacteriia</taxon>
        <taxon>Sphingobacteriales</taxon>
        <taxon>Sphingobacteriaceae</taxon>
        <taxon>Pedobacter</taxon>
    </lineage>
</organism>